<dbReference type="InterPro" id="IPR036520">
    <property type="entry name" value="UPF0759_sf"/>
</dbReference>
<dbReference type="PANTHER" id="PTHR30348:SF13">
    <property type="entry name" value="UPF0759 PROTEIN YUNF"/>
    <property type="match status" value="1"/>
</dbReference>
<dbReference type="SUPFAM" id="SSF117396">
    <property type="entry name" value="TM1631-like"/>
    <property type="match status" value="1"/>
</dbReference>
<organism evidence="1">
    <name type="scientific">Fervidobacterium thailandense</name>
    <dbReference type="NCBI Taxonomy" id="1008305"/>
    <lineage>
        <taxon>Bacteria</taxon>
        <taxon>Thermotogati</taxon>
        <taxon>Thermotogota</taxon>
        <taxon>Thermotogae</taxon>
        <taxon>Thermotogales</taxon>
        <taxon>Fervidobacteriaceae</taxon>
        <taxon>Fervidobacterium</taxon>
    </lineage>
</organism>
<dbReference type="EMBL" id="DSZY01000013">
    <property type="protein sequence ID" value="HGU40085.1"/>
    <property type="molecule type" value="Genomic_DNA"/>
</dbReference>
<dbReference type="Pfam" id="PF01904">
    <property type="entry name" value="DUF72"/>
    <property type="match status" value="1"/>
</dbReference>
<sequence>MWYIGTSGFSFEDWIGTVYPEDIKKEEMFTYYCQIYKFNAVELNFTFYQMPSHKTILRLLRRSPPGFKFAVKLHGSITHEGDLDNISPFIESTKILAEEGKMIGYLAQFPYGFRRSPENEDFLFRLADLVYPLFVEFRHDSWHKFCETYSGQFQFVVVDLPKIANLFPLKVFNTETVYVRLHGRNKNWFQADEKTRYDYDYSDHELMELAGLLNVPWLQTRYVFFNNCYRGQALKNALAFRNMVGGDKSGDLFSIQ</sequence>
<evidence type="ECO:0000313" key="1">
    <source>
        <dbReference type="EMBL" id="HGU40085.1"/>
    </source>
</evidence>
<dbReference type="PANTHER" id="PTHR30348">
    <property type="entry name" value="UNCHARACTERIZED PROTEIN YECE"/>
    <property type="match status" value="1"/>
</dbReference>
<comment type="caution">
    <text evidence="1">The sequence shown here is derived from an EMBL/GenBank/DDBJ whole genome shotgun (WGS) entry which is preliminary data.</text>
</comment>
<reference evidence="1" key="1">
    <citation type="journal article" date="2020" name="mSystems">
        <title>Genome- and Community-Level Interaction Insights into Carbon Utilization and Element Cycling Functions of Hydrothermarchaeota in Hydrothermal Sediment.</title>
        <authorList>
            <person name="Zhou Z."/>
            <person name="Liu Y."/>
            <person name="Xu W."/>
            <person name="Pan J."/>
            <person name="Luo Z.H."/>
            <person name="Li M."/>
        </authorList>
    </citation>
    <scope>NUCLEOTIDE SEQUENCE [LARGE SCALE GENOMIC DNA]</scope>
    <source>
        <strain evidence="1">SpSt-609</strain>
    </source>
</reference>
<dbReference type="InterPro" id="IPR002763">
    <property type="entry name" value="DUF72"/>
</dbReference>
<protein>
    <submittedName>
        <fullName evidence="1">DUF72 domain-containing protein</fullName>
    </submittedName>
</protein>
<gene>
    <name evidence="1" type="ORF">ENT77_02685</name>
</gene>
<name>A0A7C4VT32_9BACT</name>
<dbReference type="AlphaFoldDB" id="A0A7C4VT32"/>
<accession>A0A7C4VT32</accession>
<proteinExistence type="predicted"/>
<dbReference type="Gene3D" id="3.20.20.410">
    <property type="entry name" value="Protein of unknown function UPF0759"/>
    <property type="match status" value="1"/>
</dbReference>